<dbReference type="InterPro" id="IPR001134">
    <property type="entry name" value="Netrin_domain"/>
</dbReference>
<accession>A0A9Q1CKG6</accession>
<feature type="chain" id="PRO_5040325366" evidence="10">
    <location>
        <begin position="22"/>
        <end position="270"/>
    </location>
</feature>
<dbReference type="GO" id="GO:0002020">
    <property type="term" value="F:protease binding"/>
    <property type="evidence" value="ECO:0007669"/>
    <property type="project" value="TreeGrafter"/>
</dbReference>
<keyword evidence="3" id="KW-0964">Secreted</keyword>
<keyword evidence="10" id="KW-0732">Signal</keyword>
<dbReference type="GO" id="GO:0051045">
    <property type="term" value="P:negative regulation of membrane protein ectodomain proteolysis"/>
    <property type="evidence" value="ECO:0007669"/>
    <property type="project" value="TreeGrafter"/>
</dbReference>
<evidence type="ECO:0000259" key="11">
    <source>
        <dbReference type="PROSITE" id="PS50189"/>
    </source>
</evidence>
<gene>
    <name evidence="12" type="ORF">HOLleu_05058</name>
</gene>
<feature type="binding site" evidence="8">
    <location>
        <position position="22"/>
    </location>
    <ligand>
        <name>Zn(2+)</name>
        <dbReference type="ChEBI" id="CHEBI:29105"/>
        <note>ligand shared with metalloproteinase partner</note>
    </ligand>
</feature>
<evidence type="ECO:0000256" key="7">
    <source>
        <dbReference type="ARBA" id="ARBA00023215"/>
    </source>
</evidence>
<dbReference type="PANTHER" id="PTHR11844">
    <property type="entry name" value="METALLOPROTEASE INHIBITOR"/>
    <property type="match status" value="1"/>
</dbReference>
<keyword evidence="4" id="KW-0483">Metalloprotease inhibitor</keyword>
<dbReference type="Pfam" id="PF00965">
    <property type="entry name" value="TIMP"/>
    <property type="match status" value="1"/>
</dbReference>
<reference evidence="12" key="1">
    <citation type="submission" date="2021-10" db="EMBL/GenBank/DDBJ databases">
        <title>Tropical sea cucumber genome reveals ecological adaptation and Cuvierian tubules defense mechanism.</title>
        <authorList>
            <person name="Chen T."/>
        </authorList>
    </citation>
    <scope>NUCLEOTIDE SEQUENCE</scope>
    <source>
        <strain evidence="12">Nanhai2018</strain>
        <tissue evidence="12">Muscle</tissue>
    </source>
</reference>
<dbReference type="InterPro" id="IPR008993">
    <property type="entry name" value="TIMP-like_OB-fold"/>
</dbReference>
<keyword evidence="8" id="KW-0479">Metal-binding</keyword>
<comment type="subcellular location">
    <subcellularLocation>
        <location evidence="1">Secreted</location>
    </subcellularLocation>
</comment>
<dbReference type="PANTHER" id="PTHR11844:SF33">
    <property type="entry name" value="TISSUE INHIBITOR OF METALLOPROTEINASE"/>
    <property type="match status" value="1"/>
</dbReference>
<name>A0A9Q1CKG6_HOLLE</name>
<organism evidence="12 13">
    <name type="scientific">Holothuria leucospilota</name>
    <name type="common">Black long sea cucumber</name>
    <name type="synonym">Mertensiothuria leucospilota</name>
    <dbReference type="NCBI Taxonomy" id="206669"/>
    <lineage>
        <taxon>Eukaryota</taxon>
        <taxon>Metazoa</taxon>
        <taxon>Echinodermata</taxon>
        <taxon>Eleutherozoa</taxon>
        <taxon>Echinozoa</taxon>
        <taxon>Holothuroidea</taxon>
        <taxon>Aspidochirotacea</taxon>
        <taxon>Aspidochirotida</taxon>
        <taxon>Holothuriidae</taxon>
        <taxon>Holothuria</taxon>
    </lineage>
</organism>
<evidence type="ECO:0000256" key="1">
    <source>
        <dbReference type="ARBA" id="ARBA00004613"/>
    </source>
</evidence>
<comment type="similarity">
    <text evidence="2">Belongs to the protease inhibitor I35 (TIMP) family.</text>
</comment>
<keyword evidence="5" id="KW-0646">Protease inhibitor</keyword>
<dbReference type="Gene3D" id="3.90.370.10">
    <property type="entry name" value="Tissue inhibitor of metalloproteinase-1. Chain B, domain 1"/>
    <property type="match status" value="1"/>
</dbReference>
<dbReference type="PROSITE" id="PS50189">
    <property type="entry name" value="NTR"/>
    <property type="match status" value="1"/>
</dbReference>
<feature type="signal peptide" evidence="10">
    <location>
        <begin position="1"/>
        <end position="21"/>
    </location>
</feature>
<sequence>MQTYLLILVMVTAVVVPTTQACGFCHTYHPQQHYCQSDFAVRIEVVDIARKSDLVSYNLIGARIIDPMKMTSNKPGDIIKFYRPSSFCGTRFIKKHDYAITGSIKKKSDGSKYMIHGSCDFGVEWDEMSEQQQKGFEKKYARLCECKIHGVTGPMAIKVDSMKPKNTYPDARTYWTPNRCYFNPFQTRVFDDIDDCEEEYGFCFPENNGRCSWQLAPDYKECFEYRDNYVIARSGKFAITDPGQCKVLRSRRRRRTCRKRAKKYLESVES</sequence>
<evidence type="ECO:0000256" key="6">
    <source>
        <dbReference type="ARBA" id="ARBA00023157"/>
    </source>
</evidence>
<dbReference type="InterPro" id="IPR001820">
    <property type="entry name" value="TIMP"/>
</dbReference>
<keyword evidence="6 9" id="KW-1015">Disulfide bond</keyword>
<evidence type="ECO:0000256" key="5">
    <source>
        <dbReference type="ARBA" id="ARBA00022690"/>
    </source>
</evidence>
<evidence type="ECO:0000256" key="2">
    <source>
        <dbReference type="ARBA" id="ARBA00011027"/>
    </source>
</evidence>
<dbReference type="OrthoDB" id="6041373at2759"/>
<evidence type="ECO:0000256" key="4">
    <source>
        <dbReference type="ARBA" id="ARBA00022608"/>
    </source>
</evidence>
<feature type="disulfide bond" evidence="9">
    <location>
        <begin position="25"/>
        <end position="119"/>
    </location>
</feature>
<feature type="disulfide bond" evidence="9">
    <location>
        <begin position="35"/>
        <end position="144"/>
    </location>
</feature>
<keyword evidence="7" id="KW-0481">Metalloenzyme inhibitor</keyword>
<dbReference type="SUPFAM" id="SSF50242">
    <property type="entry name" value="TIMP-like"/>
    <property type="match status" value="1"/>
</dbReference>
<dbReference type="SMART" id="SM00206">
    <property type="entry name" value="NTR"/>
    <property type="match status" value="1"/>
</dbReference>
<dbReference type="GO" id="GO:0005615">
    <property type="term" value="C:extracellular space"/>
    <property type="evidence" value="ECO:0007669"/>
    <property type="project" value="TreeGrafter"/>
</dbReference>
<evidence type="ECO:0000313" key="12">
    <source>
        <dbReference type="EMBL" id="KAJ8046403.1"/>
    </source>
</evidence>
<dbReference type="GO" id="GO:0046872">
    <property type="term" value="F:metal ion binding"/>
    <property type="evidence" value="ECO:0007669"/>
    <property type="project" value="UniProtKB-KW"/>
</dbReference>
<comment type="caution">
    <text evidence="12">The sequence shown here is derived from an EMBL/GenBank/DDBJ whole genome shotgun (WGS) entry which is preliminary data.</text>
</comment>
<feature type="disulfide bond" evidence="9">
    <location>
        <begin position="180"/>
        <end position="203"/>
    </location>
</feature>
<protein>
    <submittedName>
        <fullName evidence="12">Metalloproteinase inhibitor 2</fullName>
    </submittedName>
</protein>
<evidence type="ECO:0000313" key="13">
    <source>
        <dbReference type="Proteomes" id="UP001152320"/>
    </source>
</evidence>
<dbReference type="GO" id="GO:0008191">
    <property type="term" value="F:metalloendopeptidase inhibitor activity"/>
    <property type="evidence" value="ECO:0007669"/>
    <property type="project" value="InterPro"/>
</dbReference>
<evidence type="ECO:0000256" key="8">
    <source>
        <dbReference type="PIRSR" id="PIRSR601820-1"/>
    </source>
</evidence>
<feature type="disulfide bond" evidence="9">
    <location>
        <begin position="146"/>
        <end position="211"/>
    </location>
</feature>
<keyword evidence="8" id="KW-0862">Zinc</keyword>
<feature type="domain" description="NTR" evidence="11">
    <location>
        <begin position="22"/>
        <end position="144"/>
    </location>
</feature>
<dbReference type="InterPro" id="IPR027465">
    <property type="entry name" value="TIMP_C"/>
</dbReference>
<dbReference type="Gene3D" id="2.40.50.120">
    <property type="match status" value="1"/>
</dbReference>
<dbReference type="GO" id="GO:0031012">
    <property type="term" value="C:extracellular matrix"/>
    <property type="evidence" value="ECO:0007669"/>
    <property type="project" value="TreeGrafter"/>
</dbReference>
<dbReference type="EMBL" id="JAIZAY010000002">
    <property type="protein sequence ID" value="KAJ8046403.1"/>
    <property type="molecule type" value="Genomic_DNA"/>
</dbReference>
<keyword evidence="13" id="KW-1185">Reference proteome</keyword>
<feature type="disulfide bond" evidence="9">
    <location>
        <begin position="22"/>
        <end position="88"/>
    </location>
</feature>
<dbReference type="AlphaFoldDB" id="A0A9Q1CKG6"/>
<evidence type="ECO:0000256" key="9">
    <source>
        <dbReference type="PIRSR" id="PIRSR601820-3"/>
    </source>
</evidence>
<dbReference type="Proteomes" id="UP001152320">
    <property type="component" value="Chromosome 2"/>
</dbReference>
<evidence type="ECO:0000256" key="3">
    <source>
        <dbReference type="ARBA" id="ARBA00022525"/>
    </source>
</evidence>
<evidence type="ECO:0000256" key="10">
    <source>
        <dbReference type="SAM" id="SignalP"/>
    </source>
</evidence>
<proteinExistence type="inferred from homology"/>